<comment type="caution">
    <text evidence="1">The sequence shown here is derived from an EMBL/GenBank/DDBJ whole genome shotgun (WGS) entry which is preliminary data.</text>
</comment>
<keyword evidence="2" id="KW-1185">Reference proteome</keyword>
<proteinExistence type="predicted"/>
<dbReference type="Proteomes" id="UP000321490">
    <property type="component" value="Unassembled WGS sequence"/>
</dbReference>
<evidence type="ECO:0000313" key="2">
    <source>
        <dbReference type="Proteomes" id="UP000321490"/>
    </source>
</evidence>
<reference evidence="1 2" key="1">
    <citation type="submission" date="2019-07" db="EMBL/GenBank/DDBJ databases">
        <title>R&amp;d 2014.</title>
        <authorList>
            <person name="Klenk H.-P."/>
        </authorList>
    </citation>
    <scope>NUCLEOTIDE SEQUENCE [LARGE SCALE GENOMIC DNA]</scope>
    <source>
        <strain evidence="1 2">DSM 45764</strain>
    </source>
</reference>
<dbReference type="EMBL" id="VLKF01000001">
    <property type="protein sequence ID" value="TWH71518.1"/>
    <property type="molecule type" value="Genomic_DNA"/>
</dbReference>
<accession>A0A562IKV4</accession>
<dbReference type="Gene3D" id="3.40.960.10">
    <property type="entry name" value="VSR Endonuclease"/>
    <property type="match status" value="1"/>
</dbReference>
<dbReference type="OrthoDB" id="3173471at2"/>
<dbReference type="SUPFAM" id="SSF52980">
    <property type="entry name" value="Restriction endonuclease-like"/>
    <property type="match status" value="1"/>
</dbReference>
<sequence>MLRVLAVPDHLRSVPFRGSVAVRDGALTHAQLRRRCWVRLFPDVYVHRDVEVTHALRARAAGALLLPDDVVTGVSAAALWGVPLAGPDDDVEVSRWPGSHPVRVPGLRVRRTDLEERTVVWDGGVHLTTPEATAVRLAGALPLDDAVAAVDQLVVLADADLAEIRWQAGAALGPGCRRARRAVALADGLAESPKETELRLLVHRSNLPRPVAQHEVRRDGRFVARVDFAWPDRRLAVEYDGLWHRDPRQFGDDRERLNRLTAAGWRVVFVTARDLHRPAELLARIAAALAVVR</sequence>
<gene>
    <name evidence="1" type="ORF">JD78_00014</name>
</gene>
<organism evidence="1 2">
    <name type="scientific">Modestobacter roseus</name>
    <dbReference type="NCBI Taxonomy" id="1181884"/>
    <lineage>
        <taxon>Bacteria</taxon>
        <taxon>Bacillati</taxon>
        <taxon>Actinomycetota</taxon>
        <taxon>Actinomycetes</taxon>
        <taxon>Geodermatophilales</taxon>
        <taxon>Geodermatophilaceae</taxon>
        <taxon>Modestobacter</taxon>
    </lineage>
</organism>
<protein>
    <recommendedName>
        <fullName evidence="3">Very-short-patch-repair endonuclease</fullName>
    </recommendedName>
</protein>
<dbReference type="RefSeq" id="WP_153358107.1">
    <property type="nucleotide sequence ID" value="NZ_JABGDC010000002.1"/>
</dbReference>
<evidence type="ECO:0008006" key="3">
    <source>
        <dbReference type="Google" id="ProtNLM"/>
    </source>
</evidence>
<name>A0A562IKV4_9ACTN</name>
<dbReference type="AlphaFoldDB" id="A0A562IKV4"/>
<dbReference type="InterPro" id="IPR011335">
    <property type="entry name" value="Restrct_endonuc-II-like"/>
</dbReference>
<evidence type="ECO:0000313" key="1">
    <source>
        <dbReference type="EMBL" id="TWH71518.1"/>
    </source>
</evidence>